<reference evidence="1" key="1">
    <citation type="submission" date="2021-01" db="EMBL/GenBank/DDBJ databases">
        <authorList>
            <person name="Sun Q."/>
        </authorList>
    </citation>
    <scope>NUCLEOTIDE SEQUENCE</scope>
    <source>
        <strain evidence="1">YIM B02566</strain>
    </source>
</reference>
<organism evidence="1 2">
    <name type="scientific">Taklimakanibacter albus</name>
    <dbReference type="NCBI Taxonomy" id="2800327"/>
    <lineage>
        <taxon>Bacteria</taxon>
        <taxon>Pseudomonadati</taxon>
        <taxon>Pseudomonadota</taxon>
        <taxon>Alphaproteobacteria</taxon>
        <taxon>Hyphomicrobiales</taxon>
        <taxon>Aestuariivirgaceae</taxon>
        <taxon>Taklimakanibacter</taxon>
    </lineage>
</organism>
<name>A0ACC5RF98_9HYPH</name>
<comment type="caution">
    <text evidence="1">The sequence shown here is derived from an EMBL/GenBank/DDBJ whole genome shotgun (WGS) entry which is preliminary data.</text>
</comment>
<gene>
    <name evidence="1" type="ORF">JHL16_33220</name>
</gene>
<dbReference type="EMBL" id="JAENHL010000008">
    <property type="protein sequence ID" value="MBK1871275.1"/>
    <property type="molecule type" value="Genomic_DNA"/>
</dbReference>
<accession>A0ACC5RF98</accession>
<keyword evidence="2" id="KW-1185">Reference proteome</keyword>
<evidence type="ECO:0000313" key="2">
    <source>
        <dbReference type="Proteomes" id="UP000616151"/>
    </source>
</evidence>
<sequence length="260" mass="28567">MIDQDLPALSVIRHQSILRELEATGRVRVRSLAPAFGVSEETIRRDLSELEARGQLRRVHGGAVRHEIDREQPILERSRVKAREKIHIGQIAAGLVQDGMSVFMDTGSTPVAVAQAMAKHSFANVTVTTNSLDIGKILAHAEGLRVRMTPGMLRENDNAIVGHETCDYVRRFAFDLSIVGIAACDLEFGWMDYGQDESDLRRIVAGNAQPVVIVTDDSKFGRRASITTYALDHALTVVTNKPPPPEFGERFAASGVKVMV</sequence>
<protein>
    <submittedName>
        <fullName evidence="1">DeoR/GlpR transcriptional regulator</fullName>
    </submittedName>
</protein>
<dbReference type="Proteomes" id="UP000616151">
    <property type="component" value="Unassembled WGS sequence"/>
</dbReference>
<proteinExistence type="predicted"/>
<evidence type="ECO:0000313" key="1">
    <source>
        <dbReference type="EMBL" id="MBK1871275.1"/>
    </source>
</evidence>